<organism evidence="4 5">
    <name type="scientific">Sus scrofa</name>
    <name type="common">Pig</name>
    <dbReference type="NCBI Taxonomy" id="9823"/>
    <lineage>
        <taxon>Eukaryota</taxon>
        <taxon>Metazoa</taxon>
        <taxon>Chordata</taxon>
        <taxon>Craniata</taxon>
        <taxon>Vertebrata</taxon>
        <taxon>Euteleostomi</taxon>
        <taxon>Mammalia</taxon>
        <taxon>Eutheria</taxon>
        <taxon>Laurasiatheria</taxon>
        <taxon>Artiodactyla</taxon>
        <taxon>Suina</taxon>
        <taxon>Suidae</taxon>
        <taxon>Sus</taxon>
    </lineage>
</organism>
<proteinExistence type="inferred from homology"/>
<dbReference type="Ensembl" id="ENSSSCT00015013511.1">
    <property type="protein sequence ID" value="ENSSSCP00015005239.1"/>
    <property type="gene ID" value="ENSSSCG00015010287.1"/>
</dbReference>
<dbReference type="PANTHER" id="PTHR23299:SF24">
    <property type="entry name" value="METALLOTHIONEIN-1X"/>
    <property type="match status" value="1"/>
</dbReference>
<dbReference type="PANTHER" id="PTHR23299">
    <property type="entry name" value="METALLOTHIONEIN"/>
    <property type="match status" value="1"/>
</dbReference>
<evidence type="ECO:0000256" key="1">
    <source>
        <dbReference type="ARBA" id="ARBA00007283"/>
    </source>
</evidence>
<evidence type="ECO:0000256" key="2">
    <source>
        <dbReference type="ARBA" id="ARBA00022723"/>
    </source>
</evidence>
<accession>A0A8D0MKV6</accession>
<dbReference type="InterPro" id="IPR018064">
    <property type="entry name" value="Metalthion_vert_metal_BS"/>
</dbReference>
<comment type="similarity">
    <text evidence="1">Belongs to the metallothionein superfamily. Type 1 family.</text>
</comment>
<sequence length="120" mass="12594">MATPYRALRFGTPPPPLRPGPTLSFTTLTLPVAPPSLGGSCTCAGSCKCEGCKCTSCKKRLDMGPPGSPGHLLLSHLCSSRLLLLLPRGLCQVCPGLHLQRGLGQVQLLCLKSGETLPQM</sequence>
<gene>
    <name evidence="4" type="primary">MT1D</name>
</gene>
<dbReference type="Gene3D" id="4.10.10.10">
    <property type="entry name" value="Metallothionein Isoform II"/>
    <property type="match status" value="1"/>
</dbReference>
<dbReference type="PROSITE" id="PS00203">
    <property type="entry name" value="METALLOTHIONEIN_VRT"/>
    <property type="match status" value="1"/>
</dbReference>
<dbReference type="Proteomes" id="UP000694726">
    <property type="component" value="Unplaced"/>
</dbReference>
<dbReference type="SUPFAM" id="SSF57868">
    <property type="entry name" value="Metallothionein"/>
    <property type="match status" value="1"/>
</dbReference>
<evidence type="ECO:0000313" key="5">
    <source>
        <dbReference type="Proteomes" id="UP000694726"/>
    </source>
</evidence>
<dbReference type="InterPro" id="IPR000006">
    <property type="entry name" value="Metalthion_vert"/>
</dbReference>
<evidence type="ECO:0000313" key="4">
    <source>
        <dbReference type="Ensembl" id="ENSSSCP00015005239.1"/>
    </source>
</evidence>
<evidence type="ECO:0000256" key="3">
    <source>
        <dbReference type="ARBA" id="ARBA00022851"/>
    </source>
</evidence>
<reference evidence="4" key="1">
    <citation type="submission" date="2025-08" db="UniProtKB">
        <authorList>
            <consortium name="Ensembl"/>
        </authorList>
    </citation>
    <scope>IDENTIFICATION</scope>
</reference>
<keyword evidence="3" id="KW-0480">Metal-thiolate cluster</keyword>
<keyword evidence="2" id="KW-0479">Metal-binding</keyword>
<dbReference type="InterPro" id="IPR017854">
    <property type="entry name" value="Metalthion_dom_sf"/>
</dbReference>
<dbReference type="GO" id="GO:0046872">
    <property type="term" value="F:metal ion binding"/>
    <property type="evidence" value="ECO:0007669"/>
    <property type="project" value="UniProtKB-KW"/>
</dbReference>
<protein>
    <submittedName>
        <fullName evidence="4">Metallothionein 1A</fullName>
    </submittedName>
</protein>
<dbReference type="Pfam" id="PF00131">
    <property type="entry name" value="Metallothio"/>
    <property type="match status" value="1"/>
</dbReference>
<name>A0A8D0MKV6_PIG</name>
<dbReference type="InterPro" id="IPR023587">
    <property type="entry name" value="Metalthion_dom_sf_vert"/>
</dbReference>
<dbReference type="AlphaFoldDB" id="A0A8D0MKV6"/>